<dbReference type="InterPro" id="IPR002347">
    <property type="entry name" value="SDR_fam"/>
</dbReference>
<dbReference type="InterPro" id="IPR057326">
    <property type="entry name" value="KR_dom"/>
</dbReference>
<dbReference type="Pfam" id="PF00106">
    <property type="entry name" value="adh_short"/>
    <property type="match status" value="1"/>
</dbReference>
<keyword evidence="6" id="KW-1185">Reference proteome</keyword>
<dbReference type="AlphaFoldDB" id="B2II76"/>
<dbReference type="SMART" id="SM00822">
    <property type="entry name" value="PKS_KR"/>
    <property type="match status" value="1"/>
</dbReference>
<dbReference type="PANTHER" id="PTHR44196">
    <property type="entry name" value="DEHYDROGENASE/REDUCTASE SDR FAMILY MEMBER 7B"/>
    <property type="match status" value="1"/>
</dbReference>
<dbReference type="EMBL" id="CP001016">
    <property type="protein sequence ID" value="ACB94659.1"/>
    <property type="molecule type" value="Genomic_DNA"/>
</dbReference>
<dbReference type="InterPro" id="IPR036291">
    <property type="entry name" value="NAD(P)-bd_dom_sf"/>
</dbReference>
<reference evidence="6" key="1">
    <citation type="submission" date="2008-03" db="EMBL/GenBank/DDBJ databases">
        <title>Complete sequence of chromosome of Beijerinckia indica subsp. indica ATCC 9039.</title>
        <authorList>
            <consortium name="US DOE Joint Genome Institute"/>
            <person name="Copeland A."/>
            <person name="Lucas S."/>
            <person name="Lapidus A."/>
            <person name="Glavina del Rio T."/>
            <person name="Dalin E."/>
            <person name="Tice H."/>
            <person name="Bruce D."/>
            <person name="Goodwin L."/>
            <person name="Pitluck S."/>
            <person name="LaButti K."/>
            <person name="Schmutz J."/>
            <person name="Larimer F."/>
            <person name="Land M."/>
            <person name="Hauser L."/>
            <person name="Kyrpides N."/>
            <person name="Mikhailova N."/>
            <person name="Dunfield P.F."/>
            <person name="Dedysh S.N."/>
            <person name="Liesack W."/>
            <person name="Saw J.H."/>
            <person name="Alam M."/>
            <person name="Chen Y."/>
            <person name="Murrell J.C."/>
            <person name="Richardson P."/>
        </authorList>
    </citation>
    <scope>NUCLEOTIDE SEQUENCE [LARGE SCALE GENOMIC DNA]</scope>
    <source>
        <strain evidence="6">ATCC 9039 / DSM 1715 / NCIMB 8712</strain>
    </source>
</reference>
<accession>B2II76</accession>
<dbReference type="KEGG" id="bid:Bind_1016"/>
<evidence type="ECO:0000256" key="1">
    <source>
        <dbReference type="ARBA" id="ARBA00006484"/>
    </source>
</evidence>
<organism evidence="5 6">
    <name type="scientific">Beijerinckia indica subsp. indica (strain ATCC 9039 / DSM 1715 / NCIMB 8712)</name>
    <dbReference type="NCBI Taxonomy" id="395963"/>
    <lineage>
        <taxon>Bacteria</taxon>
        <taxon>Pseudomonadati</taxon>
        <taxon>Pseudomonadota</taxon>
        <taxon>Alphaproteobacteria</taxon>
        <taxon>Hyphomicrobiales</taxon>
        <taxon>Beijerinckiaceae</taxon>
        <taxon>Beijerinckia</taxon>
    </lineage>
</organism>
<dbReference type="STRING" id="395963.Bind_1016"/>
<sequence>MKMTNRTVLITGGTSGIGLTLANSLVERGNIVIVTGRDQSKLTSVSKAFPRLYVVRSDVTKPDDIRRLYEEILSRFPKLDVLVNNAGIMRNLKLVEPHSLEDITREVDILLTGAIRMVQQFLPHLLQRDEAAIVNVSSGLAFVPMPVSPVYSAAKAALHAYTQSLRAQLSDTSINVIELAPPPVETELFRGEFAEEMKGRSAMAPDKLVKQTLAAIEAGRTEIRPGAANILKIASRIAPDFIFKQMVKLGQPRNRPI</sequence>
<dbReference type="SUPFAM" id="SSF51735">
    <property type="entry name" value="NAD(P)-binding Rossmann-fold domains"/>
    <property type="match status" value="1"/>
</dbReference>
<evidence type="ECO:0000256" key="2">
    <source>
        <dbReference type="ARBA" id="ARBA00023002"/>
    </source>
</evidence>
<evidence type="ECO:0000256" key="3">
    <source>
        <dbReference type="RuleBase" id="RU000363"/>
    </source>
</evidence>
<dbReference type="GO" id="GO:0016020">
    <property type="term" value="C:membrane"/>
    <property type="evidence" value="ECO:0007669"/>
    <property type="project" value="TreeGrafter"/>
</dbReference>
<dbReference type="RefSeq" id="WP_012384016.1">
    <property type="nucleotide sequence ID" value="NC_010581.1"/>
</dbReference>
<dbReference type="eggNOG" id="COG3967">
    <property type="taxonomic scope" value="Bacteria"/>
</dbReference>
<evidence type="ECO:0000259" key="4">
    <source>
        <dbReference type="SMART" id="SM00822"/>
    </source>
</evidence>
<evidence type="ECO:0000313" key="6">
    <source>
        <dbReference type="Proteomes" id="UP000001695"/>
    </source>
</evidence>
<dbReference type="PRINTS" id="PR00081">
    <property type="entry name" value="GDHRDH"/>
</dbReference>
<dbReference type="OrthoDB" id="9810734at2"/>
<dbReference type="PROSITE" id="PS00061">
    <property type="entry name" value="ADH_SHORT"/>
    <property type="match status" value="1"/>
</dbReference>
<dbReference type="GO" id="GO:0016491">
    <property type="term" value="F:oxidoreductase activity"/>
    <property type="evidence" value="ECO:0007669"/>
    <property type="project" value="UniProtKB-KW"/>
</dbReference>
<proteinExistence type="inferred from homology"/>
<name>B2II76_BEII9</name>
<feature type="domain" description="Ketoreductase" evidence="4">
    <location>
        <begin position="6"/>
        <end position="180"/>
    </location>
</feature>
<protein>
    <submittedName>
        <fullName evidence="5">Short-chain dehydrogenase/reductase SDR</fullName>
    </submittedName>
</protein>
<dbReference type="PANTHER" id="PTHR44196:SF1">
    <property type="entry name" value="DEHYDROGENASE_REDUCTASE SDR FAMILY MEMBER 7B"/>
    <property type="match status" value="1"/>
</dbReference>
<dbReference type="PRINTS" id="PR00080">
    <property type="entry name" value="SDRFAMILY"/>
</dbReference>
<keyword evidence="2" id="KW-0560">Oxidoreductase</keyword>
<comment type="similarity">
    <text evidence="1 3">Belongs to the short-chain dehydrogenases/reductases (SDR) family.</text>
</comment>
<dbReference type="InterPro" id="IPR020904">
    <property type="entry name" value="Sc_DH/Rdtase_CS"/>
</dbReference>
<dbReference type="Proteomes" id="UP000001695">
    <property type="component" value="Chromosome"/>
</dbReference>
<gene>
    <name evidence="5" type="ordered locus">Bind_1016</name>
</gene>
<dbReference type="Gene3D" id="3.40.50.720">
    <property type="entry name" value="NAD(P)-binding Rossmann-like Domain"/>
    <property type="match status" value="1"/>
</dbReference>
<evidence type="ECO:0000313" key="5">
    <source>
        <dbReference type="EMBL" id="ACB94659.1"/>
    </source>
</evidence>
<reference evidence="5 6" key="2">
    <citation type="journal article" date="2010" name="J. Bacteriol.">
        <title>Complete genome sequence of Beijerinckia indica subsp. indica.</title>
        <authorList>
            <person name="Tamas I."/>
            <person name="Dedysh S.N."/>
            <person name="Liesack W."/>
            <person name="Stott M.B."/>
            <person name="Alam M."/>
            <person name="Murrell J.C."/>
            <person name="Dunfield P.F."/>
        </authorList>
    </citation>
    <scope>NUCLEOTIDE SEQUENCE [LARGE SCALE GENOMIC DNA]</scope>
    <source>
        <strain evidence="6">ATCC 9039 / DSM 1715 / NCIMB 8712</strain>
    </source>
</reference>
<dbReference type="HOGENOM" id="CLU_010194_2_6_5"/>